<organism evidence="2 3">
    <name type="scientific">Squirrelpox virus</name>
    <dbReference type="NCBI Taxonomy" id="240426"/>
    <lineage>
        <taxon>Viruses</taxon>
        <taxon>Varidnaviria</taxon>
        <taxon>Bamfordvirae</taxon>
        <taxon>Nucleocytoviricota</taxon>
        <taxon>Pokkesviricetes</taxon>
        <taxon>Chitovirales</taxon>
        <taxon>Poxviridae</taxon>
        <taxon>Chordopoxvirinae</taxon>
        <taxon>Sciuripoxvirus</taxon>
        <taxon>Sciuripoxvirus squirrelpox</taxon>
    </lineage>
</organism>
<keyword evidence="1" id="KW-0812">Transmembrane</keyword>
<keyword evidence="1" id="KW-1133">Transmembrane helix</keyword>
<evidence type="ECO:0000313" key="2">
    <source>
        <dbReference type="EMBL" id="CCD83288.1"/>
    </source>
</evidence>
<dbReference type="KEGG" id="vg:18158453"/>
<dbReference type="EMBL" id="HE601899">
    <property type="protein sequence ID" value="CCD83288.1"/>
    <property type="molecule type" value="Genomic_DNA"/>
</dbReference>
<dbReference type="InterPro" id="IPR004251">
    <property type="entry name" value="Pox_virus_G9/A16"/>
</dbReference>
<dbReference type="OrthoDB" id="5235at10239"/>
<dbReference type="GeneID" id="18158453"/>
<reference evidence="2 3" key="1">
    <citation type="submission" date="2011-10" db="EMBL/GenBank/DDBJ databases">
        <authorList>
            <person name="Darby A."/>
        </authorList>
    </citation>
    <scope>NUCLEOTIDE SEQUENCE [LARGE SCALE GENOMIC DNA]</scope>
    <source>
        <strain evidence="2">Red squirrel UK</strain>
    </source>
</reference>
<reference evidence="2 3" key="2">
    <citation type="submission" date="2013-10" db="EMBL/GenBank/DDBJ databases">
        <title>The genome of epidemic Squirrel Poxvirus reveals novel virulence genes.</title>
        <authorList>
            <person name="Darby A.C."/>
            <person name="McInnes C.J."/>
            <person name="Kjaer K.H."/>
            <person name="Wood A.R."/>
            <person name="Hughes M."/>
            <person name="Martensen P.M."/>
            <person name="Radford A.D."/>
            <person name="Hall N."/>
            <person name="Chantrey J."/>
        </authorList>
    </citation>
    <scope>NUCLEOTIDE SEQUENCE [LARGE SCALE GENOMIC DNA]</scope>
    <source>
        <strain evidence="2">Red squirrel UK</strain>
    </source>
</reference>
<name>U3UBD9_9POXV</name>
<keyword evidence="3" id="KW-1185">Reference proteome</keyword>
<protein>
    <submittedName>
        <fullName evidence="2">Myristylated membrane protein-putative</fullName>
    </submittedName>
</protein>
<dbReference type="Proteomes" id="UP000144311">
    <property type="component" value="Segment"/>
</dbReference>
<evidence type="ECO:0000313" key="3">
    <source>
        <dbReference type="Proteomes" id="UP000144311"/>
    </source>
</evidence>
<dbReference type="Pfam" id="PF03003">
    <property type="entry name" value="Pox_G9-A16"/>
    <property type="match status" value="1"/>
</dbReference>
<keyword evidence="1" id="KW-0472">Membrane</keyword>
<proteinExistence type="predicted"/>
<accession>U3UBD9</accession>
<feature type="transmembrane region" description="Helical" evidence="1">
    <location>
        <begin position="338"/>
        <end position="360"/>
    </location>
</feature>
<sequence>MGAGPSNLPVESVSVVSAAVPWEKFMVFRLGGQDSPEFVRFYEESDVFKDGTQAEIVPHFCLTPDMDPSSCGSFVDPSIAGKYTLTLGAPCHSITFRPGSYVLFRDFLPPNAQQYLADGRLCRFVRDDDLGTDADRVPCCTGARTAGCPKMLCNDYATTDCDEVMSTFCRANPGSGNCLKWLRTARPQALATYAAVCAGDMEARHCSEFVRVARPREYAFADTALEAFCARNPGNRNCWCVRHPGSEAVESEKFLGPRVCWLHECTDDTRDRKWLRFDQDVQRTRCQYVGCTINVDSLYMKNSRAELMTSCGSGLAARGDTHPGEPDRPWRVAAALPAAVYVPVALLLSCVVVYFLTVYARRRIKTRDINARRR</sequence>
<evidence type="ECO:0000256" key="1">
    <source>
        <dbReference type="SAM" id="Phobius"/>
    </source>
</evidence>
<dbReference type="RefSeq" id="YP_008658530.1">
    <property type="nucleotide sequence ID" value="NC_022563.1"/>
</dbReference>
<gene>
    <name evidence="2" type="primary">A16L</name>
    <name evidence="2" type="ORF">SQPV_1050</name>
</gene>